<dbReference type="Gene3D" id="2.60.40.10">
    <property type="entry name" value="Immunoglobulins"/>
    <property type="match status" value="6"/>
</dbReference>
<dbReference type="InterPro" id="IPR007110">
    <property type="entry name" value="Ig-like_dom"/>
</dbReference>
<organism evidence="6 7">
    <name type="scientific">Heterorhabditis bacteriophora</name>
    <name type="common">Entomopathogenic nematode worm</name>
    <dbReference type="NCBI Taxonomy" id="37862"/>
    <lineage>
        <taxon>Eukaryota</taxon>
        <taxon>Metazoa</taxon>
        <taxon>Ecdysozoa</taxon>
        <taxon>Nematoda</taxon>
        <taxon>Chromadorea</taxon>
        <taxon>Rhabditida</taxon>
        <taxon>Rhabditina</taxon>
        <taxon>Rhabditomorpha</taxon>
        <taxon>Strongyloidea</taxon>
        <taxon>Heterorhabditidae</taxon>
        <taxon>Heterorhabditis</taxon>
    </lineage>
</organism>
<sequence length="683" mass="75939">MYRTNNDGLLGHRGSYVCHAKNDVGNAEINFDVDVIKSITMYRLYDFKPLSSTNNRITKAQNDRRLNLLNATIADEGGYSCRIKNDAGETRVDYKLVVLVPPSIVMLDKDKNRTVIENESVTLSCPATGKPEPVITWLKDGETLHTENISNVVKSAVIKGSEIKIARVKSTISGRFTCEASNRAGTTEQDVLLNVMTLPRIEREGIPSDIEDVEGRTITLSCPVYGMPTPTVTWLKAGRPLNQHQNIKTSANGQKLYFLRLNKDDADSLPFSLYFLYNDDMFIYRYTCVAKNAAGEDKRDFNVKLLEAPSFEGPNLVRRVQVNAGKPSVLNCPAGGSPPPAITWLKDGKTMFPSARHVFLDGGRQLQISNTQSDDKARYTCIATNAVGSDDLETSLNVVSVPIILGEKHEKLEVIENFRQDLICELNETETPVDIEWQKAGQTITQETLRGDSYLQIPSSGRRLHILSSRTSDSGRYTCVVRNAAGEARKTFNLKVLVPATIRDSSSSETLQTVIPGSKLSLDCDVEGNPTPEITWRYGGEELEDDDNIKIINQRKTILISNIDGERAGKYTCHSNNKAGNATRDFVVRLTGNNSFYKMLNLSCLGSGLCDEQIFRFVHEFLTLFSSNSSDRSVMVWCPSSAMGLVDLAFVLTKMNSADYQDVCGHRLVPYFPHYPVVSFTFP</sequence>
<dbReference type="WBParaSite" id="Hba_12373">
    <property type="protein sequence ID" value="Hba_12373"/>
    <property type="gene ID" value="Hba_12373"/>
</dbReference>
<keyword evidence="4" id="KW-0393">Immunoglobulin domain</keyword>
<dbReference type="InterPro" id="IPR013783">
    <property type="entry name" value="Ig-like_fold"/>
</dbReference>
<keyword evidence="1" id="KW-0732">Signal</keyword>
<keyword evidence="3" id="KW-1015">Disulfide bond</keyword>
<dbReference type="FunFam" id="2.60.40.10:FF:000130">
    <property type="entry name" value="Hemicentin 1"/>
    <property type="match status" value="3"/>
</dbReference>
<dbReference type="InterPro" id="IPR013098">
    <property type="entry name" value="Ig_I-set"/>
</dbReference>
<feature type="domain" description="Ig-like" evidence="5">
    <location>
        <begin position="314"/>
        <end position="397"/>
    </location>
</feature>
<evidence type="ECO:0000256" key="2">
    <source>
        <dbReference type="ARBA" id="ARBA00022737"/>
    </source>
</evidence>
<dbReference type="SUPFAM" id="SSF48726">
    <property type="entry name" value="Immunoglobulin"/>
    <property type="match status" value="6"/>
</dbReference>
<reference evidence="7" key="1">
    <citation type="submission" date="2016-11" db="UniProtKB">
        <authorList>
            <consortium name="WormBaseParasite"/>
        </authorList>
    </citation>
    <scope>IDENTIFICATION</scope>
</reference>
<protein>
    <submittedName>
        <fullName evidence="7">Hemicentin-1</fullName>
    </submittedName>
</protein>
<name>A0A1I7X4M9_HETBA</name>
<dbReference type="Proteomes" id="UP000095283">
    <property type="component" value="Unplaced"/>
</dbReference>
<feature type="domain" description="Ig-like" evidence="5">
    <location>
        <begin position="402"/>
        <end position="493"/>
    </location>
</feature>
<evidence type="ECO:0000259" key="5">
    <source>
        <dbReference type="PROSITE" id="PS50835"/>
    </source>
</evidence>
<dbReference type="PANTHER" id="PTHR12231:SF253">
    <property type="entry name" value="DPR-INTERACTING PROTEIN ETA, ISOFORM B-RELATED"/>
    <property type="match status" value="1"/>
</dbReference>
<dbReference type="InterPro" id="IPR036179">
    <property type="entry name" value="Ig-like_dom_sf"/>
</dbReference>
<feature type="domain" description="Ig-like" evidence="5">
    <location>
        <begin position="499"/>
        <end position="591"/>
    </location>
</feature>
<dbReference type="PROSITE" id="PS50835">
    <property type="entry name" value="IG_LIKE"/>
    <property type="match status" value="5"/>
</dbReference>
<evidence type="ECO:0000313" key="7">
    <source>
        <dbReference type="WBParaSite" id="Hba_12373"/>
    </source>
</evidence>
<evidence type="ECO:0000256" key="3">
    <source>
        <dbReference type="ARBA" id="ARBA00023157"/>
    </source>
</evidence>
<feature type="domain" description="Ig-like" evidence="5">
    <location>
        <begin position="102"/>
        <end position="194"/>
    </location>
</feature>
<feature type="domain" description="Ig-like" evidence="5">
    <location>
        <begin position="199"/>
        <end position="304"/>
    </location>
</feature>
<dbReference type="Pfam" id="PF07679">
    <property type="entry name" value="I-set"/>
    <property type="match status" value="6"/>
</dbReference>
<keyword evidence="6" id="KW-1185">Reference proteome</keyword>
<evidence type="ECO:0000256" key="1">
    <source>
        <dbReference type="ARBA" id="ARBA00022729"/>
    </source>
</evidence>
<dbReference type="InterPro" id="IPR051170">
    <property type="entry name" value="Neural/epithelial_adhesion"/>
</dbReference>
<dbReference type="AlphaFoldDB" id="A0A1I7X4M9"/>
<dbReference type="SMART" id="SM00408">
    <property type="entry name" value="IGc2"/>
    <property type="match status" value="6"/>
</dbReference>
<dbReference type="InterPro" id="IPR003599">
    <property type="entry name" value="Ig_sub"/>
</dbReference>
<keyword evidence="2" id="KW-0677">Repeat</keyword>
<evidence type="ECO:0000256" key="4">
    <source>
        <dbReference type="ARBA" id="ARBA00023319"/>
    </source>
</evidence>
<dbReference type="PANTHER" id="PTHR12231">
    <property type="entry name" value="CTX-RELATED TYPE I TRANSMEMBRANE PROTEIN"/>
    <property type="match status" value="1"/>
</dbReference>
<dbReference type="SMART" id="SM00409">
    <property type="entry name" value="IG"/>
    <property type="match status" value="6"/>
</dbReference>
<evidence type="ECO:0000313" key="6">
    <source>
        <dbReference type="Proteomes" id="UP000095283"/>
    </source>
</evidence>
<dbReference type="InterPro" id="IPR003598">
    <property type="entry name" value="Ig_sub2"/>
</dbReference>
<accession>A0A1I7X4M9</accession>
<proteinExistence type="predicted"/>